<organism evidence="1 2">
    <name type="scientific">Streptomyces zagrosensis</name>
    <dbReference type="NCBI Taxonomy" id="1042984"/>
    <lineage>
        <taxon>Bacteria</taxon>
        <taxon>Bacillati</taxon>
        <taxon>Actinomycetota</taxon>
        <taxon>Actinomycetes</taxon>
        <taxon>Kitasatosporales</taxon>
        <taxon>Streptomycetaceae</taxon>
        <taxon>Streptomyces</taxon>
    </lineage>
</organism>
<dbReference type="EMBL" id="JACHJL010000002">
    <property type="protein sequence ID" value="MBB5933997.1"/>
    <property type="molecule type" value="Genomic_DNA"/>
</dbReference>
<dbReference type="SUPFAM" id="SSF47413">
    <property type="entry name" value="lambda repressor-like DNA-binding domains"/>
    <property type="match status" value="1"/>
</dbReference>
<evidence type="ECO:0000313" key="1">
    <source>
        <dbReference type="EMBL" id="MBB5933997.1"/>
    </source>
</evidence>
<gene>
    <name evidence="1" type="ORF">FHS42_001023</name>
</gene>
<sequence>MVAVCSGAITDVEVCPVVEIDKIIGKRIEKGRRRKGLLQHELGAAVSRSESWVGQVERGGAHGPHVRADC</sequence>
<dbReference type="InterPro" id="IPR010982">
    <property type="entry name" value="Lambda_DNA-bd_dom_sf"/>
</dbReference>
<dbReference type="AlphaFoldDB" id="A0A7W9Q7K2"/>
<comment type="caution">
    <text evidence="1">The sequence shown here is derived from an EMBL/GenBank/DDBJ whole genome shotgun (WGS) entry which is preliminary data.</text>
</comment>
<name>A0A7W9Q7K2_9ACTN</name>
<accession>A0A7W9Q7K2</accession>
<dbReference type="GO" id="GO:0003677">
    <property type="term" value="F:DNA binding"/>
    <property type="evidence" value="ECO:0007669"/>
    <property type="project" value="InterPro"/>
</dbReference>
<keyword evidence="2" id="KW-1185">Reference proteome</keyword>
<dbReference type="Gene3D" id="1.10.260.40">
    <property type="entry name" value="lambda repressor-like DNA-binding domains"/>
    <property type="match status" value="1"/>
</dbReference>
<evidence type="ECO:0000313" key="2">
    <source>
        <dbReference type="Proteomes" id="UP000588098"/>
    </source>
</evidence>
<dbReference type="Proteomes" id="UP000588098">
    <property type="component" value="Unassembled WGS sequence"/>
</dbReference>
<dbReference type="CDD" id="cd00093">
    <property type="entry name" value="HTH_XRE"/>
    <property type="match status" value="1"/>
</dbReference>
<reference evidence="1 2" key="1">
    <citation type="submission" date="2020-08" db="EMBL/GenBank/DDBJ databases">
        <title>Genomic Encyclopedia of Type Strains, Phase III (KMG-III): the genomes of soil and plant-associated and newly described type strains.</title>
        <authorList>
            <person name="Whitman W."/>
        </authorList>
    </citation>
    <scope>NUCLEOTIDE SEQUENCE [LARGE SCALE GENOMIC DNA]</scope>
    <source>
        <strain evidence="1 2">CECT 8305</strain>
    </source>
</reference>
<proteinExistence type="predicted"/>
<protein>
    <submittedName>
        <fullName evidence="1">Ribosome-binding protein aMBF1 (Putative translation factor)</fullName>
    </submittedName>
</protein>
<dbReference type="InterPro" id="IPR001387">
    <property type="entry name" value="Cro/C1-type_HTH"/>
</dbReference>